<feature type="chain" id="PRO_5002554074" description="DUF305 domain-containing protein" evidence="1">
    <location>
        <begin position="38"/>
        <end position="151"/>
    </location>
</feature>
<dbReference type="KEGG" id="tvr:TVD_02745"/>
<keyword evidence="3" id="KW-1185">Reference proteome</keyword>
<evidence type="ECO:0000313" key="2">
    <source>
        <dbReference type="EMBL" id="AKJ94357.1"/>
    </source>
</evidence>
<dbReference type="PATRIC" id="fig|106634.4.peg.555"/>
<evidence type="ECO:0008006" key="4">
    <source>
        <dbReference type="Google" id="ProtNLM"/>
    </source>
</evidence>
<accession>A0A0G3G4B5</accession>
<evidence type="ECO:0000256" key="1">
    <source>
        <dbReference type="SAM" id="SignalP"/>
    </source>
</evidence>
<feature type="signal peptide" evidence="1">
    <location>
        <begin position="1"/>
        <end position="37"/>
    </location>
</feature>
<protein>
    <recommendedName>
        <fullName evidence="4">DUF305 domain-containing protein</fullName>
    </recommendedName>
</protein>
<reference evidence="2 3" key="1">
    <citation type="submission" date="2015-04" db="EMBL/GenBank/DDBJ databases">
        <title>Complete Sequence for the Genome of the Thioalkalivibrio versutus D301.</title>
        <authorList>
            <person name="Mu T."/>
            <person name="Zhou J."/>
            <person name="Xu X."/>
        </authorList>
    </citation>
    <scope>NUCLEOTIDE SEQUENCE [LARGE SCALE GENOMIC DNA]</scope>
    <source>
        <strain evidence="2 3">D301</strain>
    </source>
</reference>
<organism evidence="2 3">
    <name type="scientific">Thioalkalivibrio versutus</name>
    <dbReference type="NCBI Taxonomy" id="106634"/>
    <lineage>
        <taxon>Bacteria</taxon>
        <taxon>Pseudomonadati</taxon>
        <taxon>Pseudomonadota</taxon>
        <taxon>Gammaproteobacteria</taxon>
        <taxon>Chromatiales</taxon>
        <taxon>Ectothiorhodospiraceae</taxon>
        <taxon>Thioalkalivibrio</taxon>
    </lineage>
</organism>
<name>A0A0G3G4B5_9GAMM</name>
<proteinExistence type="predicted"/>
<dbReference type="EMBL" id="CP011367">
    <property type="protein sequence ID" value="AKJ94357.1"/>
    <property type="molecule type" value="Genomic_DNA"/>
</dbReference>
<keyword evidence="1" id="KW-0732">Signal</keyword>
<dbReference type="AlphaFoldDB" id="A0A0G3G4B5"/>
<dbReference type="RefSeq" id="WP_047250749.1">
    <property type="nucleotide sequence ID" value="NZ_CP011367.1"/>
</dbReference>
<dbReference type="Proteomes" id="UP000064201">
    <property type="component" value="Chromosome"/>
</dbReference>
<evidence type="ECO:0000313" key="3">
    <source>
        <dbReference type="Proteomes" id="UP000064201"/>
    </source>
</evidence>
<gene>
    <name evidence="2" type="ORF">TVD_02745</name>
</gene>
<dbReference type="OrthoDB" id="5784414at2"/>
<sequence>MRPAAPCPVTRQPPRRLLAATAGLFLLISGLASPASADERPEILNILSQFVASSTAAARCDEIDDDQMVAFLANQQMIYLQSVMALEDQHPEATGEQIAATLLRGQEDIQTQVRQRIDEHGCDDPNAQALIELFAMQAEWRPGRSPRNDTE</sequence>